<evidence type="ECO:0000256" key="3">
    <source>
        <dbReference type="ARBA" id="ARBA00023157"/>
    </source>
</evidence>
<keyword evidence="3" id="KW-1015">Disulfide bond</keyword>
<evidence type="ECO:0000313" key="8">
    <source>
        <dbReference type="Proteomes" id="UP000823388"/>
    </source>
</evidence>
<organism evidence="7 8">
    <name type="scientific">Panicum virgatum</name>
    <name type="common">Blackwell switchgrass</name>
    <dbReference type="NCBI Taxonomy" id="38727"/>
    <lineage>
        <taxon>Eukaryota</taxon>
        <taxon>Viridiplantae</taxon>
        <taxon>Streptophyta</taxon>
        <taxon>Embryophyta</taxon>
        <taxon>Tracheophyta</taxon>
        <taxon>Spermatophyta</taxon>
        <taxon>Magnoliopsida</taxon>
        <taxon>Liliopsida</taxon>
        <taxon>Poales</taxon>
        <taxon>Poaceae</taxon>
        <taxon>PACMAD clade</taxon>
        <taxon>Panicoideae</taxon>
        <taxon>Panicodae</taxon>
        <taxon>Paniceae</taxon>
        <taxon>Panicinae</taxon>
        <taxon>Panicum</taxon>
        <taxon>Panicum sect. Hiantes</taxon>
    </lineage>
</organism>
<dbReference type="CDD" id="cd00010">
    <property type="entry name" value="AAI_LTSS"/>
    <property type="match status" value="1"/>
</dbReference>
<evidence type="ECO:0000256" key="5">
    <source>
        <dbReference type="SAM" id="MobiDB-lite"/>
    </source>
</evidence>
<evidence type="ECO:0000256" key="2">
    <source>
        <dbReference type="ARBA" id="ARBA00022729"/>
    </source>
</evidence>
<proteinExistence type="inferred from homology"/>
<evidence type="ECO:0000313" key="7">
    <source>
        <dbReference type="EMBL" id="KAG2647293.1"/>
    </source>
</evidence>
<dbReference type="InterPro" id="IPR036312">
    <property type="entry name" value="Bifun_inhib/LTP/seed_sf"/>
</dbReference>
<evidence type="ECO:0000256" key="4">
    <source>
        <dbReference type="ARBA" id="ARBA00023180"/>
    </source>
</evidence>
<protein>
    <recommendedName>
        <fullName evidence="6">Bifunctional inhibitor/plant lipid transfer protein/seed storage helical domain-containing protein</fullName>
    </recommendedName>
</protein>
<dbReference type="PANTHER" id="PTHR33044">
    <property type="entry name" value="BIFUNCTIONAL INHIBITOR/LIPID-TRANSFER PROTEIN/SEED STORAGE 2S ALBUMIN SUPERFAMILY PROTEIN-RELATED"/>
    <property type="match status" value="1"/>
</dbReference>
<keyword evidence="8" id="KW-1185">Reference proteome</keyword>
<comment type="caution">
    <text evidence="7">The sequence shown here is derived from an EMBL/GenBank/DDBJ whole genome shotgun (WGS) entry which is preliminary data.</text>
</comment>
<sequence>MVVEILLISKQKTRSKPSSALPINSTSPSSKSRTTRSIDHPSRRYMAPSKMNLLVATLLVALAVATPPAAAFSFPAILPCLPFLPRIPLFPCVEPTPADQLVPKECRTPLLKMMPCADFLTNSSVTAPSISCCEGFDAVGMDGAAICYCRVANGDIQQLLPAPMNFTRMLLLNAECGISYFGLDALAKNCDRIDAPPMTVPPPAP</sequence>
<dbReference type="Gene3D" id="1.10.110.10">
    <property type="entry name" value="Plant lipid-transfer and hydrophobic proteins"/>
    <property type="match status" value="1"/>
</dbReference>
<gene>
    <name evidence="7" type="ORF">PVAP13_2KG579300</name>
</gene>
<name>A0A8T0WRH2_PANVG</name>
<dbReference type="InterPro" id="IPR043325">
    <property type="entry name" value="LTSS"/>
</dbReference>
<keyword evidence="4" id="KW-0325">Glycoprotein</keyword>
<dbReference type="SUPFAM" id="SSF47699">
    <property type="entry name" value="Bifunctional inhibitor/lipid-transfer protein/seed storage 2S albumin"/>
    <property type="match status" value="1"/>
</dbReference>
<dbReference type="AlphaFoldDB" id="A0A8T0WRH2"/>
<evidence type="ECO:0000259" key="6">
    <source>
        <dbReference type="Pfam" id="PF14368"/>
    </source>
</evidence>
<keyword evidence="2" id="KW-0732">Signal</keyword>
<dbReference type="Proteomes" id="UP000823388">
    <property type="component" value="Chromosome 2K"/>
</dbReference>
<dbReference type="Pfam" id="PF14368">
    <property type="entry name" value="LTP_2"/>
    <property type="match status" value="1"/>
</dbReference>
<dbReference type="InterPro" id="IPR016140">
    <property type="entry name" value="Bifunc_inhib/LTP/seed_store"/>
</dbReference>
<feature type="domain" description="Bifunctional inhibitor/plant lipid transfer protein/seed storage helical" evidence="6">
    <location>
        <begin position="95"/>
        <end position="179"/>
    </location>
</feature>
<accession>A0A8T0WRH2</accession>
<feature type="region of interest" description="Disordered" evidence="5">
    <location>
        <begin position="16"/>
        <end position="41"/>
    </location>
</feature>
<dbReference type="EMBL" id="CM029039">
    <property type="protein sequence ID" value="KAG2647293.1"/>
    <property type="molecule type" value="Genomic_DNA"/>
</dbReference>
<comment type="similarity">
    <text evidence="1">Belongs to the plant LTP family.</text>
</comment>
<reference evidence="7" key="1">
    <citation type="submission" date="2020-05" db="EMBL/GenBank/DDBJ databases">
        <title>WGS assembly of Panicum virgatum.</title>
        <authorList>
            <person name="Lovell J.T."/>
            <person name="Jenkins J."/>
            <person name="Shu S."/>
            <person name="Juenger T.E."/>
            <person name="Schmutz J."/>
        </authorList>
    </citation>
    <scope>NUCLEOTIDE SEQUENCE</scope>
    <source>
        <strain evidence="7">AP13</strain>
    </source>
</reference>
<evidence type="ECO:0000256" key="1">
    <source>
        <dbReference type="ARBA" id="ARBA00009748"/>
    </source>
</evidence>